<keyword evidence="1" id="KW-0732">Signal</keyword>
<evidence type="ECO:0000313" key="5">
    <source>
        <dbReference type="Proteomes" id="UP000074914"/>
    </source>
</evidence>
<sequence length="160" mass="17817">MVTMKAMACAESDKPWRQAAQRVCRKKKMKQQSNTLRGMRTAAFAGALLTAACAASAQDEAVSFPDPASAYLQEGSFVSLENLRNVAPGLTKNQVRELLGSPHFSEGVFGVKTWNYIFHFRRGGQIVTCQYLVQYDDGKLLRSTYWNRQECEDIAKTGTP</sequence>
<evidence type="ECO:0000259" key="3">
    <source>
        <dbReference type="Pfam" id="PF04355"/>
    </source>
</evidence>
<organism evidence="4 5">
    <name type="scientific">Collimonas pratensis</name>
    <dbReference type="NCBI Taxonomy" id="279113"/>
    <lineage>
        <taxon>Bacteria</taxon>
        <taxon>Pseudomonadati</taxon>
        <taxon>Pseudomonadota</taxon>
        <taxon>Betaproteobacteria</taxon>
        <taxon>Burkholderiales</taxon>
        <taxon>Oxalobacteraceae</taxon>
        <taxon>Collimonas</taxon>
    </lineage>
</organism>
<dbReference type="Proteomes" id="UP000074914">
    <property type="component" value="Chromosome"/>
</dbReference>
<dbReference type="InterPro" id="IPR037873">
    <property type="entry name" value="BamE-like"/>
</dbReference>
<evidence type="ECO:0000256" key="2">
    <source>
        <dbReference type="ARBA" id="ARBA00023136"/>
    </source>
</evidence>
<name>A0ABM5ZDF2_9BURK</name>
<reference evidence="4 5" key="1">
    <citation type="submission" date="2015-11" db="EMBL/GenBank/DDBJ databases">
        <title>Exploring the genomic traits of fungus-feeding bacterial genus Collimonas.</title>
        <authorList>
            <person name="Song C."/>
            <person name="Schmidt R."/>
            <person name="de Jager V."/>
            <person name="Krzyzanowska D."/>
            <person name="Jongedijk E."/>
            <person name="Cankar K."/>
            <person name="Beekwilder J."/>
            <person name="van Veen A."/>
            <person name="de Boer W."/>
            <person name="van Veen J.A."/>
            <person name="Garbeva P."/>
        </authorList>
    </citation>
    <scope>NUCLEOTIDE SEQUENCE [LARGE SCALE GENOMIC DNA]</scope>
    <source>
        <strain evidence="4 5">Ter291</strain>
    </source>
</reference>
<evidence type="ECO:0000313" key="4">
    <source>
        <dbReference type="EMBL" id="AMP17221.1"/>
    </source>
</evidence>
<dbReference type="InterPro" id="IPR007450">
    <property type="entry name" value="BamE_dom"/>
</dbReference>
<dbReference type="EMBL" id="CP013236">
    <property type="protein sequence ID" value="AMP17221.1"/>
    <property type="molecule type" value="Genomic_DNA"/>
</dbReference>
<accession>A0ABM5ZDF2</accession>
<protein>
    <submittedName>
        <fullName evidence="4">SmpA / OmlA family protein</fullName>
    </submittedName>
</protein>
<keyword evidence="2" id="KW-0472">Membrane</keyword>
<proteinExistence type="predicted"/>
<evidence type="ECO:0000256" key="1">
    <source>
        <dbReference type="ARBA" id="ARBA00022729"/>
    </source>
</evidence>
<feature type="domain" description="Outer membrane protein assembly factor BamE" evidence="3">
    <location>
        <begin position="75"/>
        <end position="143"/>
    </location>
</feature>
<dbReference type="Pfam" id="PF04355">
    <property type="entry name" value="BamE"/>
    <property type="match status" value="1"/>
</dbReference>
<gene>
    <name evidence="4" type="ORF">CPter291_5008</name>
</gene>
<dbReference type="Gene3D" id="3.30.1450.10">
    <property type="match status" value="1"/>
</dbReference>
<keyword evidence="5" id="KW-1185">Reference proteome</keyword>